<keyword evidence="6" id="KW-0175">Coiled coil</keyword>
<evidence type="ECO:0000256" key="5">
    <source>
        <dbReference type="ARBA" id="ARBA00023242"/>
    </source>
</evidence>
<evidence type="ECO:0000256" key="1">
    <source>
        <dbReference type="ARBA" id="ARBA00004123"/>
    </source>
</evidence>
<organism evidence="9 10">
    <name type="scientific">Monosiga brevicollis</name>
    <name type="common">Choanoflagellate</name>
    <dbReference type="NCBI Taxonomy" id="81824"/>
    <lineage>
        <taxon>Eukaryota</taxon>
        <taxon>Choanoflagellata</taxon>
        <taxon>Craspedida</taxon>
        <taxon>Salpingoecidae</taxon>
        <taxon>Monosiga</taxon>
    </lineage>
</organism>
<evidence type="ECO:0000256" key="6">
    <source>
        <dbReference type="SAM" id="Coils"/>
    </source>
</evidence>
<dbReference type="eggNOG" id="KOG0709">
    <property type="taxonomic scope" value="Eukaryota"/>
</dbReference>
<dbReference type="InterPro" id="IPR004827">
    <property type="entry name" value="bZIP"/>
</dbReference>
<evidence type="ECO:0000313" key="10">
    <source>
        <dbReference type="Proteomes" id="UP000001357"/>
    </source>
</evidence>
<dbReference type="InParanoid" id="A9V1L4"/>
<keyword evidence="5" id="KW-0539">Nucleus</keyword>
<dbReference type="SUPFAM" id="SSF57959">
    <property type="entry name" value="Leucine zipper domain"/>
    <property type="match status" value="1"/>
</dbReference>
<dbReference type="KEGG" id="mbr:MONBRDRAFT_32766"/>
<comment type="subcellular location">
    <subcellularLocation>
        <location evidence="1">Nucleus</location>
    </subcellularLocation>
</comment>
<feature type="compositionally biased region" description="Polar residues" evidence="7">
    <location>
        <begin position="136"/>
        <end position="152"/>
    </location>
</feature>
<evidence type="ECO:0000256" key="2">
    <source>
        <dbReference type="ARBA" id="ARBA00023015"/>
    </source>
</evidence>
<feature type="region of interest" description="Disordered" evidence="7">
    <location>
        <begin position="136"/>
        <end position="171"/>
    </location>
</feature>
<dbReference type="CDD" id="cd14689">
    <property type="entry name" value="bZIP_CREB3"/>
    <property type="match status" value="1"/>
</dbReference>
<dbReference type="GeneID" id="5891858"/>
<dbReference type="Pfam" id="PF00170">
    <property type="entry name" value="bZIP_1"/>
    <property type="match status" value="1"/>
</dbReference>
<feature type="coiled-coil region" evidence="6">
    <location>
        <begin position="274"/>
        <end position="315"/>
    </location>
</feature>
<keyword evidence="10" id="KW-1185">Reference proteome</keyword>
<keyword evidence="3" id="KW-0238">DNA-binding</keyword>
<dbReference type="Gene3D" id="1.20.5.170">
    <property type="match status" value="1"/>
</dbReference>
<dbReference type="RefSeq" id="XP_001746692.1">
    <property type="nucleotide sequence ID" value="XM_001746640.1"/>
</dbReference>
<name>A9V1L4_MONBE</name>
<accession>A9V1L4</accession>
<dbReference type="GO" id="GO:0006357">
    <property type="term" value="P:regulation of transcription by RNA polymerase II"/>
    <property type="evidence" value="ECO:0000318"/>
    <property type="project" value="GO_Central"/>
</dbReference>
<protein>
    <recommendedName>
        <fullName evidence="8">BZIP domain-containing protein</fullName>
    </recommendedName>
</protein>
<dbReference type="GO" id="GO:0000981">
    <property type="term" value="F:DNA-binding transcription factor activity, RNA polymerase II-specific"/>
    <property type="evidence" value="ECO:0000318"/>
    <property type="project" value="GO_Central"/>
</dbReference>
<keyword evidence="2" id="KW-0805">Transcription regulation</keyword>
<proteinExistence type="predicted"/>
<evidence type="ECO:0000256" key="3">
    <source>
        <dbReference type="ARBA" id="ARBA00023125"/>
    </source>
</evidence>
<dbReference type="GO" id="GO:0035497">
    <property type="term" value="F:cAMP response element binding"/>
    <property type="evidence" value="ECO:0000318"/>
    <property type="project" value="GO_Central"/>
</dbReference>
<sequence length="495" mass="52484">MAAPLSDVLSLPMLDVDVDMGAELEAVNDSELVVFTPGTLSTTFAALEQEGSVDGAHDALNMGDYDLEPGTMAGASNRASTSQQDDTLLAGSMNLDGIAGIDDLVLEAELPGDSQTTQFHLDAATMNAHAALYSESAHTSPTLEHEQASSVFSDEDSGHASDHSSGSEALSSAAGHFAVHLGEDEVDATVEAEVCVPRAGKRELAKRPFAKRSKPNFYEDMTAEERRLVEREGFKLPKDRALTKAEEKELKKVRRKVKNKISAQDSRKRRKEYLSQLEDKVKSAMTNNRSLKTRVSSLERQNSNLMEQINELHARLARATGGGSATAGTALMLVGLCFSLLFPADLVGSGGLELGGPTPFQPFAPTTDSVKGFQARTLAFGPGPAGLMDLDGDGDADYVRHPGSHASPVPPASSAQSAADERLARTVIDELGQAIAAMNTAPSTEASMEHLHTAFHNINRSAELDENTDEAPDLPTFTASEAVPMIAVGQASAQA</sequence>
<feature type="compositionally biased region" description="Low complexity" evidence="7">
    <location>
        <begin position="404"/>
        <end position="418"/>
    </location>
</feature>
<dbReference type="STRING" id="81824.A9V1L4"/>
<dbReference type="InterPro" id="IPR046347">
    <property type="entry name" value="bZIP_sf"/>
</dbReference>
<dbReference type="PANTHER" id="PTHR46004">
    <property type="entry name" value="CYCLIC AMP RESPONSE ELEMENT-BINDING PROTEIN A"/>
    <property type="match status" value="1"/>
</dbReference>
<gene>
    <name evidence="9" type="ORF">MONBRDRAFT_32766</name>
</gene>
<dbReference type="Proteomes" id="UP000001357">
    <property type="component" value="Unassembled WGS sequence"/>
</dbReference>
<dbReference type="EMBL" id="CH991554">
    <property type="protein sequence ID" value="EDQ88588.1"/>
    <property type="molecule type" value="Genomic_DNA"/>
</dbReference>
<evidence type="ECO:0000256" key="7">
    <source>
        <dbReference type="SAM" id="MobiDB-lite"/>
    </source>
</evidence>
<feature type="region of interest" description="Disordered" evidence="7">
    <location>
        <begin position="400"/>
        <end position="420"/>
    </location>
</feature>
<feature type="domain" description="BZIP" evidence="8">
    <location>
        <begin position="249"/>
        <end position="312"/>
    </location>
</feature>
<dbReference type="PANTHER" id="PTHR46004:SF3">
    <property type="entry name" value="CYCLIC AMP RESPONSE ELEMENT-BINDING PROTEIN A"/>
    <property type="match status" value="1"/>
</dbReference>
<evidence type="ECO:0000259" key="8">
    <source>
        <dbReference type="PROSITE" id="PS50217"/>
    </source>
</evidence>
<dbReference type="PROSITE" id="PS50217">
    <property type="entry name" value="BZIP"/>
    <property type="match status" value="1"/>
</dbReference>
<dbReference type="GO" id="GO:0005634">
    <property type="term" value="C:nucleus"/>
    <property type="evidence" value="ECO:0007669"/>
    <property type="project" value="UniProtKB-SubCell"/>
</dbReference>
<dbReference type="AlphaFoldDB" id="A9V1L4"/>
<keyword evidence="4" id="KW-0804">Transcription</keyword>
<evidence type="ECO:0000313" key="9">
    <source>
        <dbReference type="EMBL" id="EDQ88588.1"/>
    </source>
</evidence>
<reference evidence="9 10" key="1">
    <citation type="journal article" date="2008" name="Nature">
        <title>The genome of the choanoflagellate Monosiga brevicollis and the origin of metazoans.</title>
        <authorList>
            <consortium name="JGI Sequencing"/>
            <person name="King N."/>
            <person name="Westbrook M.J."/>
            <person name="Young S.L."/>
            <person name="Kuo A."/>
            <person name="Abedin M."/>
            <person name="Chapman J."/>
            <person name="Fairclough S."/>
            <person name="Hellsten U."/>
            <person name="Isogai Y."/>
            <person name="Letunic I."/>
            <person name="Marr M."/>
            <person name="Pincus D."/>
            <person name="Putnam N."/>
            <person name="Rokas A."/>
            <person name="Wright K.J."/>
            <person name="Zuzow R."/>
            <person name="Dirks W."/>
            <person name="Good M."/>
            <person name="Goodstein D."/>
            <person name="Lemons D."/>
            <person name="Li W."/>
            <person name="Lyons J.B."/>
            <person name="Morris A."/>
            <person name="Nichols S."/>
            <person name="Richter D.J."/>
            <person name="Salamov A."/>
            <person name="Bork P."/>
            <person name="Lim W.A."/>
            <person name="Manning G."/>
            <person name="Miller W.T."/>
            <person name="McGinnis W."/>
            <person name="Shapiro H."/>
            <person name="Tjian R."/>
            <person name="Grigoriev I.V."/>
            <person name="Rokhsar D."/>
        </authorList>
    </citation>
    <scope>NUCLEOTIDE SEQUENCE [LARGE SCALE GENOMIC DNA]</scope>
    <source>
        <strain evidence="10">MX1 / ATCC 50154</strain>
    </source>
</reference>
<dbReference type="SMART" id="SM00338">
    <property type="entry name" value="BRLZ"/>
    <property type="match status" value="1"/>
</dbReference>
<evidence type="ECO:0000256" key="4">
    <source>
        <dbReference type="ARBA" id="ARBA00023163"/>
    </source>
</evidence>